<dbReference type="InterPro" id="IPR029044">
    <property type="entry name" value="Nucleotide-diphossugar_trans"/>
</dbReference>
<keyword evidence="1" id="KW-0812">Transmembrane</keyword>
<dbReference type="Pfam" id="PF00535">
    <property type="entry name" value="Glycos_transf_2"/>
    <property type="match status" value="1"/>
</dbReference>
<organism evidence="3 4">
    <name type="scientific">Kaistella pullorum</name>
    <dbReference type="NCBI Taxonomy" id="2763074"/>
    <lineage>
        <taxon>Bacteria</taxon>
        <taxon>Pseudomonadati</taxon>
        <taxon>Bacteroidota</taxon>
        <taxon>Flavobacteriia</taxon>
        <taxon>Flavobacteriales</taxon>
        <taxon>Weeksellaceae</taxon>
        <taxon>Chryseobacterium group</taxon>
        <taxon>Kaistella</taxon>
    </lineage>
</organism>
<dbReference type="SUPFAM" id="SSF53448">
    <property type="entry name" value="Nucleotide-diphospho-sugar transferases"/>
    <property type="match status" value="1"/>
</dbReference>
<name>A0ABR8WIY4_9FLAO</name>
<comment type="caution">
    <text evidence="3">The sequence shown here is derived from an EMBL/GenBank/DDBJ whole genome shotgun (WGS) entry which is preliminary data.</text>
</comment>
<keyword evidence="4" id="KW-1185">Reference proteome</keyword>
<dbReference type="RefSeq" id="WP_251832202.1">
    <property type="nucleotide sequence ID" value="NZ_JACSPS010000001.1"/>
</dbReference>
<evidence type="ECO:0000259" key="2">
    <source>
        <dbReference type="Pfam" id="PF00535"/>
    </source>
</evidence>
<evidence type="ECO:0000313" key="4">
    <source>
        <dbReference type="Proteomes" id="UP000626242"/>
    </source>
</evidence>
<dbReference type="EMBL" id="JACSPS010000001">
    <property type="protein sequence ID" value="MBD8016989.1"/>
    <property type="molecule type" value="Genomic_DNA"/>
</dbReference>
<accession>A0ABR8WIY4</accession>
<gene>
    <name evidence="3" type="ORF">H9628_00720</name>
</gene>
<reference evidence="3 4" key="1">
    <citation type="submission" date="2020-08" db="EMBL/GenBank/DDBJ databases">
        <title>A Genomic Blueprint of the Chicken Gut Microbiome.</title>
        <authorList>
            <person name="Gilroy R."/>
            <person name="Ravi A."/>
            <person name="Getino M."/>
            <person name="Pursley I."/>
            <person name="Horton D.L."/>
            <person name="Alikhan N.-F."/>
            <person name="Baker D."/>
            <person name="Gharbi K."/>
            <person name="Hall N."/>
            <person name="Watson M."/>
            <person name="Adriaenssens E.M."/>
            <person name="Foster-Nyarko E."/>
            <person name="Jarju S."/>
            <person name="Secka A."/>
            <person name="Antonio M."/>
            <person name="Oren A."/>
            <person name="Chaudhuri R."/>
            <person name="La Ragione R.M."/>
            <person name="Hildebrand F."/>
            <person name="Pallen M.J."/>
        </authorList>
    </citation>
    <scope>NUCLEOTIDE SEQUENCE [LARGE SCALE GENOMIC DNA]</scope>
    <source>
        <strain evidence="3 4">Sa1CVA4</strain>
    </source>
</reference>
<dbReference type="CDD" id="cd00761">
    <property type="entry name" value="Glyco_tranf_GTA_type"/>
    <property type="match status" value="1"/>
</dbReference>
<dbReference type="Proteomes" id="UP000626242">
    <property type="component" value="Unassembled WGS sequence"/>
</dbReference>
<feature type="transmembrane region" description="Helical" evidence="1">
    <location>
        <begin position="269"/>
        <end position="287"/>
    </location>
</feature>
<dbReference type="Gene3D" id="3.90.550.10">
    <property type="entry name" value="Spore Coat Polysaccharide Biosynthesis Protein SpsA, Chain A"/>
    <property type="match status" value="1"/>
</dbReference>
<keyword evidence="1" id="KW-1133">Transmembrane helix</keyword>
<evidence type="ECO:0000256" key="1">
    <source>
        <dbReference type="SAM" id="Phobius"/>
    </source>
</evidence>
<protein>
    <submittedName>
        <fullName evidence="3">Glycosyltransferase family 2 protein</fullName>
    </submittedName>
</protein>
<proteinExistence type="predicted"/>
<dbReference type="InterPro" id="IPR001173">
    <property type="entry name" value="Glyco_trans_2-like"/>
</dbReference>
<dbReference type="PANTHER" id="PTHR22916">
    <property type="entry name" value="GLYCOSYLTRANSFERASE"/>
    <property type="match status" value="1"/>
</dbReference>
<evidence type="ECO:0000313" key="3">
    <source>
        <dbReference type="EMBL" id="MBD8016989.1"/>
    </source>
</evidence>
<feature type="domain" description="Glycosyltransferase 2-like" evidence="2">
    <location>
        <begin position="5"/>
        <end position="109"/>
    </location>
</feature>
<sequence length="298" mass="33986">MQTLTIFTPAYNRAHLLPRLYESLKNQTSKDFVWLIIDDGSVDNTVEVVAGFKAENRVEIEYIRQENQGMHGAHNTAYANITTELNTCIDSDDLMPHNAVQLILEKWSAVTDKHLYVGLVGLDADLHGNLLGTAFTTHTTTLENFYLRGGRGDKKLVYRTEVMQQYPPYPLFEGEKYVGLGYKYLLADQDYELVTLNEILVLVDYQPGGSSMNMFRQYHNNPKGFAFIRKQGMLLSKSRKRRFVEAVHYVSSSLLSKNPSFLAESPKKMLTLLAIPFGIALWMVILYKNRKTLNSTEL</sequence>
<keyword evidence="1" id="KW-0472">Membrane</keyword>